<gene>
    <name evidence="2" type="ORF">SAMN04488511_105136</name>
</gene>
<keyword evidence="1" id="KW-0812">Transmembrane</keyword>
<keyword evidence="1" id="KW-1133">Transmembrane helix</keyword>
<dbReference type="AlphaFoldDB" id="A0A1I0T204"/>
<evidence type="ECO:0000256" key="1">
    <source>
        <dbReference type="SAM" id="Phobius"/>
    </source>
</evidence>
<dbReference type="Proteomes" id="UP000198836">
    <property type="component" value="Unassembled WGS sequence"/>
</dbReference>
<evidence type="ECO:0000313" key="3">
    <source>
        <dbReference type="Proteomes" id="UP000198836"/>
    </source>
</evidence>
<dbReference type="SUPFAM" id="SSF52317">
    <property type="entry name" value="Class I glutamine amidotransferase-like"/>
    <property type="match status" value="1"/>
</dbReference>
<dbReference type="OrthoDB" id="980086at2"/>
<sequence length="594" mass="67073">MEFKYIAILTGLCLLAFLLYKETHRFNKARLIWRILANIIAVSCFVLLIVPIRYKTSRPQNTDEVILITQGTHPDSTTNLKGKKYALSSANPKNTNVITIPDLPYFLKSNPNIRKLKLYGYGLNKAELAQLKGYRVSFHPAANPTGIIAANWPGKLKTTEVWQVQGTYQNSGMEPVKLLFKGLGKTVDSIEIGAKSSQPFSFKTTPKHTGKAVYELVSLQKTDTLAKEPVPMQVGDETPMKVLIMASFPDFEYKFLKNWLYQNQYPVAFRSQISKNKYAFDFLNLDSLNLTRINSSSLKKFDILIIDEEELAAISPDERSSIALAVKNGLGLLIRVANLKSSTTLGSRFSRFESPALKGKLLNLKLTEDNSKLTALPIEQGLFLKPEYTDKPLIVDASGKTLVNSNIDGYGKVLASTLSSTFHWLLSGKKNDYAAYWSALLASAARKRNNVLTVDIFPQFPAINQKMKIIADLAASGQVPILKIDSILLSPRQNMVLPFQWDAFYWPQKPGWTYLEVNQNVEPIYIYKKTDWQVLKNQQKLDETHQFIKNLNTTETKSKVADVVLEEKVSIWWFFIGFLLAAVFLWYEARILAG</sequence>
<evidence type="ECO:0008006" key="4">
    <source>
        <dbReference type="Google" id="ProtNLM"/>
    </source>
</evidence>
<proteinExistence type="predicted"/>
<dbReference type="STRING" id="332999.SAMN04488511_105136"/>
<keyword evidence="3" id="KW-1185">Reference proteome</keyword>
<dbReference type="EMBL" id="FOJM01000005">
    <property type="protein sequence ID" value="SFA45707.1"/>
    <property type="molecule type" value="Genomic_DNA"/>
</dbReference>
<accession>A0A1I0T204</accession>
<name>A0A1I0T204_9SPHI</name>
<keyword evidence="1" id="KW-0472">Membrane</keyword>
<evidence type="ECO:0000313" key="2">
    <source>
        <dbReference type="EMBL" id="SFA45707.1"/>
    </source>
</evidence>
<protein>
    <recommendedName>
        <fullName evidence="4">N-terminal double-transmembrane domain-containing protein</fullName>
    </recommendedName>
</protein>
<reference evidence="3" key="1">
    <citation type="submission" date="2016-10" db="EMBL/GenBank/DDBJ databases">
        <authorList>
            <person name="Varghese N."/>
            <person name="Submissions S."/>
        </authorList>
    </citation>
    <scope>NUCLEOTIDE SEQUENCE [LARGE SCALE GENOMIC DNA]</scope>
    <source>
        <strain evidence="3">DSM 18130</strain>
    </source>
</reference>
<feature type="transmembrane region" description="Helical" evidence="1">
    <location>
        <begin position="569"/>
        <end position="587"/>
    </location>
</feature>
<organism evidence="2 3">
    <name type="scientific">Pedobacter suwonensis</name>
    <dbReference type="NCBI Taxonomy" id="332999"/>
    <lineage>
        <taxon>Bacteria</taxon>
        <taxon>Pseudomonadati</taxon>
        <taxon>Bacteroidota</taxon>
        <taxon>Sphingobacteriia</taxon>
        <taxon>Sphingobacteriales</taxon>
        <taxon>Sphingobacteriaceae</taxon>
        <taxon>Pedobacter</taxon>
    </lineage>
</organism>
<dbReference type="InterPro" id="IPR029062">
    <property type="entry name" value="Class_I_gatase-like"/>
</dbReference>
<dbReference type="RefSeq" id="WP_090982075.1">
    <property type="nucleotide sequence ID" value="NZ_FOJM01000005.1"/>
</dbReference>
<feature type="transmembrane region" description="Helical" evidence="1">
    <location>
        <begin position="31"/>
        <end position="50"/>
    </location>
</feature>